<dbReference type="EMBL" id="MU151434">
    <property type="protein sequence ID" value="KAF9443800.1"/>
    <property type="molecule type" value="Genomic_DNA"/>
</dbReference>
<accession>A0A9P6BZQ5</accession>
<reference evidence="2" key="1">
    <citation type="submission" date="2020-11" db="EMBL/GenBank/DDBJ databases">
        <authorList>
            <consortium name="DOE Joint Genome Institute"/>
            <person name="Ahrendt S."/>
            <person name="Riley R."/>
            <person name="Andreopoulos W."/>
            <person name="Labutti K."/>
            <person name="Pangilinan J."/>
            <person name="Ruiz-Duenas F.J."/>
            <person name="Barrasa J.M."/>
            <person name="Sanchez-Garcia M."/>
            <person name="Camarero S."/>
            <person name="Miyauchi S."/>
            <person name="Serrano A."/>
            <person name="Linde D."/>
            <person name="Babiker R."/>
            <person name="Drula E."/>
            <person name="Ayuso-Fernandez I."/>
            <person name="Pacheco R."/>
            <person name="Padilla G."/>
            <person name="Ferreira P."/>
            <person name="Barriuso J."/>
            <person name="Kellner H."/>
            <person name="Castanera R."/>
            <person name="Alfaro M."/>
            <person name="Ramirez L."/>
            <person name="Pisabarro A.G."/>
            <person name="Kuo A."/>
            <person name="Tritt A."/>
            <person name="Lipzen A."/>
            <person name="He G."/>
            <person name="Yan M."/>
            <person name="Ng V."/>
            <person name="Cullen D."/>
            <person name="Martin F."/>
            <person name="Rosso M.-N."/>
            <person name="Henrissat B."/>
            <person name="Hibbett D."/>
            <person name="Martinez A.T."/>
            <person name="Grigoriev I.V."/>
        </authorList>
    </citation>
    <scope>NUCLEOTIDE SEQUENCE</scope>
    <source>
        <strain evidence="2">MF-IS2</strain>
    </source>
</reference>
<dbReference type="AlphaFoldDB" id="A0A9P6BZQ5"/>
<feature type="transmembrane region" description="Helical" evidence="1">
    <location>
        <begin position="36"/>
        <end position="60"/>
    </location>
</feature>
<dbReference type="Proteomes" id="UP000807342">
    <property type="component" value="Unassembled WGS sequence"/>
</dbReference>
<proteinExistence type="predicted"/>
<organism evidence="2 3">
    <name type="scientific">Macrolepiota fuliginosa MF-IS2</name>
    <dbReference type="NCBI Taxonomy" id="1400762"/>
    <lineage>
        <taxon>Eukaryota</taxon>
        <taxon>Fungi</taxon>
        <taxon>Dikarya</taxon>
        <taxon>Basidiomycota</taxon>
        <taxon>Agaricomycotina</taxon>
        <taxon>Agaricomycetes</taxon>
        <taxon>Agaricomycetidae</taxon>
        <taxon>Agaricales</taxon>
        <taxon>Agaricineae</taxon>
        <taxon>Agaricaceae</taxon>
        <taxon>Macrolepiota</taxon>
    </lineage>
</organism>
<name>A0A9P6BZQ5_9AGAR</name>
<keyword evidence="3" id="KW-1185">Reference proteome</keyword>
<evidence type="ECO:0000313" key="3">
    <source>
        <dbReference type="Proteomes" id="UP000807342"/>
    </source>
</evidence>
<gene>
    <name evidence="2" type="ORF">P691DRAFT_787529</name>
</gene>
<comment type="caution">
    <text evidence="2">The sequence shown here is derived from an EMBL/GenBank/DDBJ whole genome shotgun (WGS) entry which is preliminary data.</text>
</comment>
<evidence type="ECO:0000313" key="2">
    <source>
        <dbReference type="EMBL" id="KAF9443800.1"/>
    </source>
</evidence>
<keyword evidence="1" id="KW-1133">Transmembrane helix</keyword>
<evidence type="ECO:0000256" key="1">
    <source>
        <dbReference type="SAM" id="Phobius"/>
    </source>
</evidence>
<protein>
    <submittedName>
        <fullName evidence="2">Uncharacterized protein</fullName>
    </submittedName>
</protein>
<keyword evidence="1" id="KW-0812">Transmembrane</keyword>
<sequence length="148" mass="15895">MVVALLLGLALIRQSLVLLGWLRVFPLTLTLILLQLVTWLILVLVLVLGMPLLISPLLVFPIGVPSMGVDAREVGGMCRGEHILESGVDSSGDDGNSTLFSKAIDPSLAVVWCWGQMGHNVGMLSECRDAQTNCSNKAIQSTLCCVEH</sequence>
<keyword evidence="1" id="KW-0472">Membrane</keyword>